<evidence type="ECO:0000313" key="5">
    <source>
        <dbReference type="EMBL" id="GAH33763.1"/>
    </source>
</evidence>
<dbReference type="EMBL" id="BARU01006565">
    <property type="protein sequence ID" value="GAH33763.1"/>
    <property type="molecule type" value="Genomic_DNA"/>
</dbReference>
<keyword evidence="2" id="KW-0436">Ligase</keyword>
<organism evidence="5">
    <name type="scientific">marine sediment metagenome</name>
    <dbReference type="NCBI Taxonomy" id="412755"/>
    <lineage>
        <taxon>unclassified sequences</taxon>
        <taxon>metagenomes</taxon>
        <taxon>ecological metagenomes</taxon>
    </lineage>
</organism>
<comment type="caution">
    <text evidence="5">The sequence shown here is derived from an EMBL/GenBank/DDBJ whole genome shotgun (WGS) entry which is preliminary data.</text>
</comment>
<dbReference type="GO" id="GO:0005524">
    <property type="term" value="F:ATP binding"/>
    <property type="evidence" value="ECO:0007669"/>
    <property type="project" value="UniProtKB-KW"/>
</dbReference>
<evidence type="ECO:0000256" key="4">
    <source>
        <dbReference type="ARBA" id="ARBA00022840"/>
    </source>
</evidence>
<gene>
    <name evidence="5" type="ORF">S03H2_12916</name>
</gene>
<dbReference type="AlphaFoldDB" id="X1GL81"/>
<name>X1GL81_9ZZZZ</name>
<dbReference type="InterPro" id="IPR027417">
    <property type="entry name" value="P-loop_NTPase"/>
</dbReference>
<accession>X1GL81</accession>
<dbReference type="Gene3D" id="3.40.50.300">
    <property type="entry name" value="P-loop containing nucleotide triphosphate hydrolases"/>
    <property type="match status" value="1"/>
</dbReference>
<dbReference type="Pfam" id="PF01268">
    <property type="entry name" value="FTHFS"/>
    <property type="match status" value="1"/>
</dbReference>
<protein>
    <submittedName>
        <fullName evidence="5">Uncharacterized protein</fullName>
    </submittedName>
</protein>
<reference evidence="5" key="1">
    <citation type="journal article" date="2014" name="Front. Microbiol.">
        <title>High frequency of phylogenetically diverse reductive dehalogenase-homologous genes in deep subseafloor sedimentary metagenomes.</title>
        <authorList>
            <person name="Kawai M."/>
            <person name="Futagami T."/>
            <person name="Toyoda A."/>
            <person name="Takaki Y."/>
            <person name="Nishi S."/>
            <person name="Hori S."/>
            <person name="Arai W."/>
            <person name="Tsubouchi T."/>
            <person name="Morono Y."/>
            <person name="Uchiyama I."/>
            <person name="Ito T."/>
            <person name="Fujiyama A."/>
            <person name="Inagaki F."/>
            <person name="Takami H."/>
        </authorList>
    </citation>
    <scope>NUCLEOTIDE SEQUENCE</scope>
    <source>
        <strain evidence="5">Expedition CK06-06</strain>
    </source>
</reference>
<sequence>MPVKIRWPVPPDLEIAQEAELRPVSGVAKDAGILDDEQEPYDKYIAKIDYAKVLERLKDKPNGKMICVTAITPTPLGEGKTDTGCFCERPRYSDCI</sequence>
<keyword evidence="1" id="KW-0554">One-carbon metabolism</keyword>
<evidence type="ECO:0000256" key="3">
    <source>
        <dbReference type="ARBA" id="ARBA00022741"/>
    </source>
</evidence>
<dbReference type="GO" id="GO:0004329">
    <property type="term" value="F:formate-tetrahydrofolate ligase activity"/>
    <property type="evidence" value="ECO:0007669"/>
    <property type="project" value="InterPro"/>
</dbReference>
<evidence type="ECO:0000256" key="1">
    <source>
        <dbReference type="ARBA" id="ARBA00022563"/>
    </source>
</evidence>
<keyword evidence="3" id="KW-0547">Nucleotide-binding</keyword>
<proteinExistence type="predicted"/>
<evidence type="ECO:0000256" key="2">
    <source>
        <dbReference type="ARBA" id="ARBA00022598"/>
    </source>
</evidence>
<keyword evidence="4" id="KW-0067">ATP-binding</keyword>
<dbReference type="GO" id="GO:0006730">
    <property type="term" value="P:one-carbon metabolic process"/>
    <property type="evidence" value="ECO:0007669"/>
    <property type="project" value="UniProtKB-KW"/>
</dbReference>
<dbReference type="SUPFAM" id="SSF52540">
    <property type="entry name" value="P-loop containing nucleoside triphosphate hydrolases"/>
    <property type="match status" value="1"/>
</dbReference>
<dbReference type="InterPro" id="IPR000559">
    <property type="entry name" value="Formate_THF_ligase"/>
</dbReference>